<protein>
    <submittedName>
        <fullName evidence="2">Uncharacterized protein</fullName>
    </submittedName>
</protein>
<dbReference type="EMBL" id="FZOD01000081">
    <property type="protein sequence ID" value="SNT61077.1"/>
    <property type="molecule type" value="Genomic_DNA"/>
</dbReference>
<feature type="region of interest" description="Disordered" evidence="1">
    <location>
        <begin position="1"/>
        <end position="32"/>
    </location>
</feature>
<feature type="compositionally biased region" description="Polar residues" evidence="1">
    <location>
        <begin position="21"/>
        <end position="32"/>
    </location>
</feature>
<sequence length="32" mass="3848">MTTPRPTQLIDDFRRMPNQCEPRTNANSRYHT</sequence>
<evidence type="ECO:0000256" key="1">
    <source>
        <dbReference type="SAM" id="MobiDB-lite"/>
    </source>
</evidence>
<keyword evidence="3" id="KW-1185">Reference proteome</keyword>
<name>A0A239P1R7_9ACTN</name>
<evidence type="ECO:0000313" key="2">
    <source>
        <dbReference type="EMBL" id="SNT61077.1"/>
    </source>
</evidence>
<gene>
    <name evidence="2" type="ORF">SAMN05216276_108142</name>
</gene>
<evidence type="ECO:0000313" key="3">
    <source>
        <dbReference type="Proteomes" id="UP000198282"/>
    </source>
</evidence>
<organism evidence="2 3">
    <name type="scientific">Streptosporangium subroseum</name>
    <dbReference type="NCBI Taxonomy" id="106412"/>
    <lineage>
        <taxon>Bacteria</taxon>
        <taxon>Bacillati</taxon>
        <taxon>Actinomycetota</taxon>
        <taxon>Actinomycetes</taxon>
        <taxon>Streptosporangiales</taxon>
        <taxon>Streptosporangiaceae</taxon>
        <taxon>Streptosporangium</taxon>
    </lineage>
</organism>
<dbReference type="Proteomes" id="UP000198282">
    <property type="component" value="Unassembled WGS sequence"/>
</dbReference>
<reference evidence="2 3" key="1">
    <citation type="submission" date="2017-06" db="EMBL/GenBank/DDBJ databases">
        <authorList>
            <person name="Kim H.J."/>
            <person name="Triplett B.A."/>
        </authorList>
    </citation>
    <scope>NUCLEOTIDE SEQUENCE [LARGE SCALE GENOMIC DNA]</scope>
    <source>
        <strain evidence="2 3">CGMCC 4.2132</strain>
    </source>
</reference>
<proteinExistence type="predicted"/>
<accession>A0A239P1R7</accession>
<dbReference type="AlphaFoldDB" id="A0A239P1R7"/>